<feature type="compositionally biased region" description="Low complexity" evidence="1">
    <location>
        <begin position="10"/>
        <end position="20"/>
    </location>
</feature>
<feature type="non-terminal residue" evidence="2">
    <location>
        <position position="1"/>
    </location>
</feature>
<feature type="region of interest" description="Disordered" evidence="1">
    <location>
        <begin position="1"/>
        <end position="20"/>
    </location>
</feature>
<name>A0A1D2MB68_ORCCI</name>
<evidence type="ECO:0000313" key="3">
    <source>
        <dbReference type="Proteomes" id="UP000094527"/>
    </source>
</evidence>
<comment type="caution">
    <text evidence="2">The sequence shown here is derived from an EMBL/GenBank/DDBJ whole genome shotgun (WGS) entry which is preliminary data.</text>
</comment>
<sequence>SSSSAFRPVQQTQCQTRQTRNAPLVKLNSQLGIADMGIHSHELSPAEYYASGRRLPISSVRTSAPSDIGNRNMSLQNMHAQSMRRGGISTSSNIDPTEPQPAPNTAATIYSKNVEETRIPNAQRKIRRPVAQPFPIVPKNTNPGAQTMVNTRCDIPTPQPLDFSLKRQDLANKQNSLTKRLSGEVGANEAAPHLSRNKRVRWRDESNEVASFATVAQMDQMTNQPYTASGNGDVVYIGEVEQQENVHNNGGVGNRNFKAGLNVPISRPHQQPGPSYQVGKIWRLLIFWRECGIISKFKASIQNMPFSRFKVVPKLKKLCHIHNLGLVDKKVDDLKYADYSITPGPRFRCICKVKNEQTVVLIDNKVCGEQLAAVEMYKHLTDPMKGNLPPLKLEWMLEYFVTDADIDSCSMTRPIPPVIWTTTAFGSTLMINLNIK</sequence>
<keyword evidence="3" id="KW-1185">Reference proteome</keyword>
<dbReference type="EMBL" id="LJIJ01002151">
    <property type="protein sequence ID" value="ODM90134.1"/>
    <property type="molecule type" value="Genomic_DNA"/>
</dbReference>
<organism evidence="2 3">
    <name type="scientific">Orchesella cincta</name>
    <name type="common">Springtail</name>
    <name type="synonym">Podura cincta</name>
    <dbReference type="NCBI Taxonomy" id="48709"/>
    <lineage>
        <taxon>Eukaryota</taxon>
        <taxon>Metazoa</taxon>
        <taxon>Ecdysozoa</taxon>
        <taxon>Arthropoda</taxon>
        <taxon>Hexapoda</taxon>
        <taxon>Collembola</taxon>
        <taxon>Entomobryomorpha</taxon>
        <taxon>Entomobryoidea</taxon>
        <taxon>Orchesellidae</taxon>
        <taxon>Orchesellinae</taxon>
        <taxon>Orchesella</taxon>
    </lineage>
</organism>
<proteinExistence type="predicted"/>
<evidence type="ECO:0000256" key="1">
    <source>
        <dbReference type="SAM" id="MobiDB-lite"/>
    </source>
</evidence>
<reference evidence="2 3" key="1">
    <citation type="journal article" date="2016" name="Genome Biol. Evol.">
        <title>Gene Family Evolution Reflects Adaptation to Soil Environmental Stressors in the Genome of the Collembolan Orchesella cincta.</title>
        <authorList>
            <person name="Faddeeva-Vakhrusheva A."/>
            <person name="Derks M.F."/>
            <person name="Anvar S.Y."/>
            <person name="Agamennone V."/>
            <person name="Suring W."/>
            <person name="Smit S."/>
            <person name="van Straalen N.M."/>
            <person name="Roelofs D."/>
        </authorList>
    </citation>
    <scope>NUCLEOTIDE SEQUENCE [LARGE SCALE GENOMIC DNA]</scope>
    <source>
        <tissue evidence="2">Mixed pool</tissue>
    </source>
</reference>
<gene>
    <name evidence="2" type="ORF">Ocin01_16550</name>
</gene>
<feature type="region of interest" description="Disordered" evidence="1">
    <location>
        <begin position="86"/>
        <end position="107"/>
    </location>
</feature>
<dbReference type="Proteomes" id="UP000094527">
    <property type="component" value="Unassembled WGS sequence"/>
</dbReference>
<accession>A0A1D2MB68</accession>
<protein>
    <submittedName>
        <fullName evidence="2">Uncharacterized protein</fullName>
    </submittedName>
</protein>
<evidence type="ECO:0000313" key="2">
    <source>
        <dbReference type="EMBL" id="ODM90134.1"/>
    </source>
</evidence>
<dbReference type="AlphaFoldDB" id="A0A1D2MB68"/>